<organism evidence="2 3">
    <name type="scientific">Ranatra chinensis</name>
    <dbReference type="NCBI Taxonomy" id="642074"/>
    <lineage>
        <taxon>Eukaryota</taxon>
        <taxon>Metazoa</taxon>
        <taxon>Ecdysozoa</taxon>
        <taxon>Arthropoda</taxon>
        <taxon>Hexapoda</taxon>
        <taxon>Insecta</taxon>
        <taxon>Pterygota</taxon>
        <taxon>Neoptera</taxon>
        <taxon>Paraneoptera</taxon>
        <taxon>Hemiptera</taxon>
        <taxon>Heteroptera</taxon>
        <taxon>Panheteroptera</taxon>
        <taxon>Nepomorpha</taxon>
        <taxon>Nepidae</taxon>
        <taxon>Ranatrinae</taxon>
        <taxon>Ranatra</taxon>
    </lineage>
</organism>
<evidence type="ECO:0000313" key="2">
    <source>
        <dbReference type="EMBL" id="KAL1115091.1"/>
    </source>
</evidence>
<accession>A0ABD0XUZ0</accession>
<dbReference type="AlphaFoldDB" id="A0ABD0XUZ0"/>
<evidence type="ECO:0000313" key="3">
    <source>
        <dbReference type="Proteomes" id="UP001558652"/>
    </source>
</evidence>
<dbReference type="Proteomes" id="UP001558652">
    <property type="component" value="Unassembled WGS sequence"/>
</dbReference>
<gene>
    <name evidence="2" type="ORF">AAG570_007122</name>
</gene>
<protein>
    <submittedName>
        <fullName evidence="2">Uncharacterized protein</fullName>
    </submittedName>
</protein>
<dbReference type="EMBL" id="JBFDAA010000020">
    <property type="protein sequence ID" value="KAL1115091.1"/>
    <property type="molecule type" value="Genomic_DNA"/>
</dbReference>
<feature type="region of interest" description="Disordered" evidence="1">
    <location>
        <begin position="147"/>
        <end position="168"/>
    </location>
</feature>
<comment type="caution">
    <text evidence="2">The sequence shown here is derived from an EMBL/GenBank/DDBJ whole genome shotgun (WGS) entry which is preliminary data.</text>
</comment>
<evidence type="ECO:0000256" key="1">
    <source>
        <dbReference type="SAM" id="MobiDB-lite"/>
    </source>
</evidence>
<keyword evidence="3" id="KW-1185">Reference proteome</keyword>
<proteinExistence type="predicted"/>
<name>A0ABD0XUZ0_9HEMI</name>
<reference evidence="2 3" key="1">
    <citation type="submission" date="2024-07" db="EMBL/GenBank/DDBJ databases">
        <title>Chromosome-level genome assembly of the water stick insect Ranatra chinensis (Heteroptera: Nepidae).</title>
        <authorList>
            <person name="Liu X."/>
        </authorList>
    </citation>
    <scope>NUCLEOTIDE SEQUENCE [LARGE SCALE GENOMIC DNA]</scope>
    <source>
        <strain evidence="2">Cailab_2021Rc</strain>
        <tissue evidence="2">Muscle</tissue>
    </source>
</reference>
<sequence>MHLRFTLECIYYHPTKSLPVSIHSACGEMRIEVASSWKLAATGLAMPDDVISRKIKESCHGGFGGNLPRLTRDRYIGATPLLIPFADLTHFLAPPPRLYSCTHDPQTLRPFRRMIVVWACRVFSLRTDRAAKTKKICAERCREGGARALAPPPRRTDTKSTRLATGVD</sequence>